<keyword evidence="3 5" id="KW-0378">Hydrolase</keyword>
<dbReference type="PROSITE" id="PS00150">
    <property type="entry name" value="ACYLPHOSPHATASE_1"/>
    <property type="match status" value="1"/>
</dbReference>
<dbReference type="AlphaFoldDB" id="A0A7R8W8G0"/>
<feature type="active site" evidence="5">
    <location>
        <position position="83"/>
    </location>
</feature>
<reference evidence="7" key="1">
    <citation type="submission" date="2020-11" db="EMBL/GenBank/DDBJ databases">
        <authorList>
            <person name="Tran Van P."/>
        </authorList>
    </citation>
    <scope>NUCLEOTIDE SEQUENCE</scope>
</reference>
<feature type="active site" evidence="5">
    <location>
        <position position="65"/>
    </location>
</feature>
<gene>
    <name evidence="7" type="ORF">CTOB1V02_LOCUS2464</name>
</gene>
<dbReference type="PRINTS" id="PR00112">
    <property type="entry name" value="ACYLPHPHTASE"/>
</dbReference>
<evidence type="ECO:0000256" key="1">
    <source>
        <dbReference type="ARBA" id="ARBA00005614"/>
    </source>
</evidence>
<comment type="catalytic activity">
    <reaction evidence="4 5">
        <text>an acyl phosphate + H2O = a carboxylate + phosphate + H(+)</text>
        <dbReference type="Rhea" id="RHEA:14965"/>
        <dbReference type="ChEBI" id="CHEBI:15377"/>
        <dbReference type="ChEBI" id="CHEBI:15378"/>
        <dbReference type="ChEBI" id="CHEBI:29067"/>
        <dbReference type="ChEBI" id="CHEBI:43474"/>
        <dbReference type="ChEBI" id="CHEBI:59918"/>
        <dbReference type="EC" id="3.6.1.7"/>
    </reaction>
</comment>
<accession>A0A7R8W8G0</accession>
<dbReference type="GO" id="GO:0003998">
    <property type="term" value="F:acylphosphatase activity"/>
    <property type="evidence" value="ECO:0007669"/>
    <property type="project" value="UniProtKB-EC"/>
</dbReference>
<dbReference type="InterPro" id="IPR036046">
    <property type="entry name" value="Acylphosphatase-like_dom_sf"/>
</dbReference>
<evidence type="ECO:0000256" key="3">
    <source>
        <dbReference type="ARBA" id="ARBA00022801"/>
    </source>
</evidence>
<comment type="similarity">
    <text evidence="1 6">Belongs to the acylphosphatase family.</text>
</comment>
<dbReference type="Pfam" id="PF00708">
    <property type="entry name" value="Acylphosphatase"/>
    <property type="match status" value="1"/>
</dbReference>
<evidence type="ECO:0000256" key="5">
    <source>
        <dbReference type="PROSITE-ProRule" id="PRU00520"/>
    </source>
</evidence>
<evidence type="ECO:0000256" key="4">
    <source>
        <dbReference type="ARBA" id="ARBA00047645"/>
    </source>
</evidence>
<dbReference type="PROSITE" id="PS51160">
    <property type="entry name" value="ACYLPHOSPHATASE_3"/>
    <property type="match status" value="1"/>
</dbReference>
<dbReference type="InterPro" id="IPR020456">
    <property type="entry name" value="Acylphosphatase"/>
</dbReference>
<dbReference type="InterPro" id="IPR017968">
    <property type="entry name" value="Acylphosphatase_CS"/>
</dbReference>
<dbReference type="EMBL" id="OB660386">
    <property type="protein sequence ID" value="CAD7224507.1"/>
    <property type="molecule type" value="Genomic_DNA"/>
</dbReference>
<dbReference type="InterPro" id="IPR001792">
    <property type="entry name" value="Acylphosphatase-like_dom"/>
</dbReference>
<organism evidence="7">
    <name type="scientific">Cyprideis torosa</name>
    <dbReference type="NCBI Taxonomy" id="163714"/>
    <lineage>
        <taxon>Eukaryota</taxon>
        <taxon>Metazoa</taxon>
        <taxon>Ecdysozoa</taxon>
        <taxon>Arthropoda</taxon>
        <taxon>Crustacea</taxon>
        <taxon>Oligostraca</taxon>
        <taxon>Ostracoda</taxon>
        <taxon>Podocopa</taxon>
        <taxon>Podocopida</taxon>
        <taxon>Cytherocopina</taxon>
        <taxon>Cytheroidea</taxon>
        <taxon>Cytherideidae</taxon>
        <taxon>Cyprideis</taxon>
    </lineage>
</organism>
<dbReference type="SUPFAM" id="SSF54975">
    <property type="entry name" value="Acylphosphatase/BLUF domain-like"/>
    <property type="match status" value="1"/>
</dbReference>
<evidence type="ECO:0000313" key="7">
    <source>
        <dbReference type="EMBL" id="CAD7224507.1"/>
    </source>
</evidence>
<sequence length="143" mass="16453">MSNVCQKGRGIVLVSLYLIADSLGPTRMARPFMMTSRRLSDLSQSSALRRSTFEVYGRVQGVYFRKHTVEKAESLGLRGYVLNTKRGTVYGEMEGENKAVDQMKRWLRNEGSPKSHIEKAEFKDEKSIDKFSFDGFEQRRGRF</sequence>
<dbReference type="EC" id="3.6.1.7" evidence="2 5"/>
<dbReference type="OrthoDB" id="7961613at2759"/>
<dbReference type="PANTHER" id="PTHR10029">
    <property type="entry name" value="ACYLPHOSPHATASE"/>
    <property type="match status" value="1"/>
</dbReference>
<evidence type="ECO:0000256" key="6">
    <source>
        <dbReference type="RuleBase" id="RU004168"/>
    </source>
</evidence>
<name>A0A7R8W8G0_9CRUS</name>
<dbReference type="FunFam" id="3.30.70.100:FF:000011">
    <property type="entry name" value="Acylphosphatase"/>
    <property type="match status" value="1"/>
</dbReference>
<dbReference type="Gene3D" id="3.30.70.100">
    <property type="match status" value="1"/>
</dbReference>
<evidence type="ECO:0000256" key="2">
    <source>
        <dbReference type="ARBA" id="ARBA00012150"/>
    </source>
</evidence>
<proteinExistence type="inferred from homology"/>
<protein>
    <recommendedName>
        <fullName evidence="2 5">acylphosphatase</fullName>
        <ecNumber evidence="2 5">3.6.1.7</ecNumber>
    </recommendedName>
</protein>
<dbReference type="PANTHER" id="PTHR10029:SF3">
    <property type="entry name" value="ACYLPHOSPHATASE-RELATED"/>
    <property type="match status" value="1"/>
</dbReference>